<feature type="domain" description="AP2/ERF" evidence="6">
    <location>
        <begin position="10"/>
        <end position="64"/>
    </location>
</feature>
<name>A0A2G5DK87_AQUCA</name>
<dbReference type="GO" id="GO:0003700">
    <property type="term" value="F:DNA-binding transcription factor activity"/>
    <property type="evidence" value="ECO:0007669"/>
    <property type="project" value="InterPro"/>
</dbReference>
<dbReference type="InterPro" id="IPR044808">
    <property type="entry name" value="ERF_plant"/>
</dbReference>
<dbReference type="Gene3D" id="3.30.730.10">
    <property type="entry name" value="AP2/ERF domain"/>
    <property type="match status" value="1"/>
</dbReference>
<protein>
    <recommendedName>
        <fullName evidence="6">AP2/ERF domain-containing protein</fullName>
    </recommendedName>
</protein>
<dbReference type="PANTHER" id="PTHR31190">
    <property type="entry name" value="DNA-BINDING DOMAIN"/>
    <property type="match status" value="1"/>
</dbReference>
<proteinExistence type="predicted"/>
<dbReference type="SMART" id="SM00380">
    <property type="entry name" value="AP2"/>
    <property type="match status" value="1"/>
</dbReference>
<organism evidence="7 8">
    <name type="scientific">Aquilegia coerulea</name>
    <name type="common">Rocky mountain columbine</name>
    <dbReference type="NCBI Taxonomy" id="218851"/>
    <lineage>
        <taxon>Eukaryota</taxon>
        <taxon>Viridiplantae</taxon>
        <taxon>Streptophyta</taxon>
        <taxon>Embryophyta</taxon>
        <taxon>Tracheophyta</taxon>
        <taxon>Spermatophyta</taxon>
        <taxon>Magnoliopsida</taxon>
        <taxon>Ranunculales</taxon>
        <taxon>Ranunculaceae</taxon>
        <taxon>Thalictroideae</taxon>
        <taxon>Aquilegia</taxon>
    </lineage>
</organism>
<dbReference type="InterPro" id="IPR001471">
    <property type="entry name" value="AP2/ERF_dom"/>
</dbReference>
<dbReference type="CDD" id="cd00018">
    <property type="entry name" value="AP2"/>
    <property type="match status" value="1"/>
</dbReference>
<gene>
    <name evidence="7" type="ORF">AQUCO_01800164v1</name>
</gene>
<evidence type="ECO:0000259" key="6">
    <source>
        <dbReference type="PROSITE" id="PS51032"/>
    </source>
</evidence>
<keyword evidence="3" id="KW-0238">DNA-binding</keyword>
<dbReference type="InterPro" id="IPR036955">
    <property type="entry name" value="AP2/ERF_dom_sf"/>
</dbReference>
<evidence type="ECO:0000313" key="8">
    <source>
        <dbReference type="Proteomes" id="UP000230069"/>
    </source>
</evidence>
<dbReference type="OrthoDB" id="10038011at2759"/>
<evidence type="ECO:0000256" key="3">
    <source>
        <dbReference type="ARBA" id="ARBA00023125"/>
    </source>
</evidence>
<dbReference type="EMBL" id="KZ305035">
    <property type="protein sequence ID" value="PIA43921.1"/>
    <property type="molecule type" value="Genomic_DNA"/>
</dbReference>
<evidence type="ECO:0000256" key="1">
    <source>
        <dbReference type="ARBA" id="ARBA00004123"/>
    </source>
</evidence>
<comment type="subcellular location">
    <subcellularLocation>
        <location evidence="1">Nucleus</location>
    </subcellularLocation>
</comment>
<keyword evidence="5" id="KW-0539">Nucleus</keyword>
<evidence type="ECO:0000256" key="2">
    <source>
        <dbReference type="ARBA" id="ARBA00023015"/>
    </source>
</evidence>
<dbReference type="InParanoid" id="A0A2G5DK87"/>
<evidence type="ECO:0000256" key="4">
    <source>
        <dbReference type="ARBA" id="ARBA00023163"/>
    </source>
</evidence>
<dbReference type="Proteomes" id="UP000230069">
    <property type="component" value="Unassembled WGS sequence"/>
</dbReference>
<dbReference type="GO" id="GO:0009873">
    <property type="term" value="P:ethylene-activated signaling pathway"/>
    <property type="evidence" value="ECO:0007669"/>
    <property type="project" value="InterPro"/>
</dbReference>
<sequence length="144" mass="16755">MEMGITKKSKYIGVQRRNQKYASEIRILGKRRWLGTFSTEEQAARAYDNAAYGARGFKAKLNFPYNNIFSQNLDTSLQVFLSASTISNEDAEENPLVRDDQQDKKCNDFDGWVKYVLDNFSEETLMLWAEYLLDFIRDSHGKEE</sequence>
<evidence type="ECO:0000313" key="7">
    <source>
        <dbReference type="EMBL" id="PIA43921.1"/>
    </source>
</evidence>
<reference evidence="7 8" key="1">
    <citation type="submission" date="2017-09" db="EMBL/GenBank/DDBJ databases">
        <title>WGS assembly of Aquilegia coerulea Goldsmith.</title>
        <authorList>
            <person name="Hodges S."/>
            <person name="Kramer E."/>
            <person name="Nordborg M."/>
            <person name="Tomkins J."/>
            <person name="Borevitz J."/>
            <person name="Derieg N."/>
            <person name="Yan J."/>
            <person name="Mihaltcheva S."/>
            <person name="Hayes R.D."/>
            <person name="Rokhsar D."/>
        </authorList>
    </citation>
    <scope>NUCLEOTIDE SEQUENCE [LARGE SCALE GENOMIC DNA]</scope>
    <source>
        <strain evidence="8">cv. Goldsmith</strain>
    </source>
</reference>
<dbReference type="PANTHER" id="PTHR31190:SF374">
    <property type="entry name" value="AP2_ERF DOMAIN-CONTAINING PROTEIN"/>
    <property type="match status" value="1"/>
</dbReference>
<dbReference type="GO" id="GO:0003677">
    <property type="term" value="F:DNA binding"/>
    <property type="evidence" value="ECO:0007669"/>
    <property type="project" value="UniProtKB-KW"/>
</dbReference>
<dbReference type="GO" id="GO:0005634">
    <property type="term" value="C:nucleus"/>
    <property type="evidence" value="ECO:0007669"/>
    <property type="project" value="UniProtKB-SubCell"/>
</dbReference>
<keyword evidence="2" id="KW-0805">Transcription regulation</keyword>
<dbReference type="InterPro" id="IPR016177">
    <property type="entry name" value="DNA-bd_dom_sf"/>
</dbReference>
<evidence type="ECO:0000256" key="5">
    <source>
        <dbReference type="ARBA" id="ARBA00023242"/>
    </source>
</evidence>
<dbReference type="STRING" id="218851.A0A2G5DK87"/>
<accession>A0A2G5DK87</accession>
<dbReference type="SUPFAM" id="SSF54171">
    <property type="entry name" value="DNA-binding domain"/>
    <property type="match status" value="1"/>
</dbReference>
<keyword evidence="4" id="KW-0804">Transcription</keyword>
<keyword evidence="8" id="KW-1185">Reference proteome</keyword>
<dbReference type="AlphaFoldDB" id="A0A2G5DK87"/>
<dbReference type="PROSITE" id="PS51032">
    <property type="entry name" value="AP2_ERF"/>
    <property type="match status" value="1"/>
</dbReference>